<proteinExistence type="inferred from homology"/>
<dbReference type="Pfam" id="PF01161">
    <property type="entry name" value="PBP"/>
    <property type="match status" value="1"/>
</dbReference>
<dbReference type="InterPro" id="IPR036610">
    <property type="entry name" value="PEBP-like_sf"/>
</dbReference>
<dbReference type="InterPro" id="IPR008914">
    <property type="entry name" value="PEBP"/>
</dbReference>
<keyword evidence="2" id="KW-0732">Signal</keyword>
<protein>
    <submittedName>
        <fullName evidence="3">Uncharacterized protein</fullName>
    </submittedName>
</protein>
<dbReference type="SUPFAM" id="SSF49777">
    <property type="entry name" value="PEBP-like"/>
    <property type="match status" value="1"/>
</dbReference>
<dbReference type="InterPro" id="IPR001858">
    <property type="entry name" value="Phosphatidylethanolamine-bd_CS"/>
</dbReference>
<dbReference type="PROSITE" id="PS01220">
    <property type="entry name" value="PBP"/>
    <property type="match status" value="1"/>
</dbReference>
<dbReference type="Gene3D" id="3.90.280.10">
    <property type="entry name" value="PEBP-like"/>
    <property type="match status" value="1"/>
</dbReference>
<name>A0A7S2UZW4_9STRA</name>
<evidence type="ECO:0000256" key="1">
    <source>
        <dbReference type="ARBA" id="ARBA00007091"/>
    </source>
</evidence>
<dbReference type="PANTHER" id="PTHR11362:SF82">
    <property type="entry name" value="PHOSPHATIDYLETHANOLAMINE-BINDING PROTEIN 4"/>
    <property type="match status" value="1"/>
</dbReference>
<organism evidence="3">
    <name type="scientific">Fibrocapsa japonica</name>
    <dbReference type="NCBI Taxonomy" id="94617"/>
    <lineage>
        <taxon>Eukaryota</taxon>
        <taxon>Sar</taxon>
        <taxon>Stramenopiles</taxon>
        <taxon>Ochrophyta</taxon>
        <taxon>Raphidophyceae</taxon>
        <taxon>Chattonellales</taxon>
        <taxon>Chattonellaceae</taxon>
        <taxon>Fibrocapsa</taxon>
    </lineage>
</organism>
<feature type="chain" id="PRO_5031443576" evidence="2">
    <location>
        <begin position="21"/>
        <end position="189"/>
    </location>
</feature>
<dbReference type="AlphaFoldDB" id="A0A7S2UZW4"/>
<reference evidence="3" key="1">
    <citation type="submission" date="2021-01" db="EMBL/GenBank/DDBJ databases">
        <authorList>
            <person name="Corre E."/>
            <person name="Pelletier E."/>
            <person name="Niang G."/>
            <person name="Scheremetjew M."/>
            <person name="Finn R."/>
            <person name="Kale V."/>
            <person name="Holt S."/>
            <person name="Cochrane G."/>
            <person name="Meng A."/>
            <person name="Brown T."/>
            <person name="Cohen L."/>
        </authorList>
    </citation>
    <scope>NUCLEOTIDE SEQUENCE</scope>
    <source>
        <strain evidence="3">CCMP1661</strain>
    </source>
</reference>
<evidence type="ECO:0000313" key="3">
    <source>
        <dbReference type="EMBL" id="CAD9862226.1"/>
    </source>
</evidence>
<feature type="signal peptide" evidence="2">
    <location>
        <begin position="1"/>
        <end position="20"/>
    </location>
</feature>
<dbReference type="CDD" id="cd00866">
    <property type="entry name" value="PEBP_euk"/>
    <property type="match status" value="1"/>
</dbReference>
<sequence>MCRIVLLVLAICCTLLFSAAVDTKSLVDHLEDVIDNFDQVVGISFEYEGEKVENGHSMLSEQVANAPTVKLTGVQSSALYTLVMVDPDHPGPMHPINREWVHWIVTDIPGGNISRGKEILSYDSPKPVFHIHRYIIIVFKQTSKDISDEIKKRPNFHVKEFAMKHRMDPVGALFFYLHSPAREDVRAEL</sequence>
<accession>A0A7S2UZW4</accession>
<dbReference type="PANTHER" id="PTHR11362">
    <property type="entry name" value="PHOSPHATIDYLETHANOLAMINE-BINDING PROTEIN"/>
    <property type="match status" value="1"/>
</dbReference>
<dbReference type="InterPro" id="IPR035810">
    <property type="entry name" value="PEBP_euk"/>
</dbReference>
<evidence type="ECO:0000256" key="2">
    <source>
        <dbReference type="SAM" id="SignalP"/>
    </source>
</evidence>
<comment type="similarity">
    <text evidence="1">Belongs to the phosphatidylethanolamine-binding protein family.</text>
</comment>
<gene>
    <name evidence="3" type="ORF">FJAP1339_LOCUS4758</name>
</gene>
<dbReference type="EMBL" id="HBHR01009960">
    <property type="protein sequence ID" value="CAD9862226.1"/>
    <property type="molecule type" value="Transcribed_RNA"/>
</dbReference>